<proteinExistence type="inferred from homology"/>
<evidence type="ECO:0000259" key="11">
    <source>
        <dbReference type="PROSITE" id="PS51278"/>
    </source>
</evidence>
<evidence type="ECO:0000256" key="10">
    <source>
        <dbReference type="HAMAP-Rule" id="MF_00164"/>
    </source>
</evidence>
<dbReference type="Gene3D" id="3.40.50.10490">
    <property type="entry name" value="Glucose-6-phosphate isomerase like protein, domain 1"/>
    <property type="match status" value="2"/>
</dbReference>
<dbReference type="SUPFAM" id="SSF53697">
    <property type="entry name" value="SIS domain"/>
    <property type="match status" value="1"/>
</dbReference>
<evidence type="ECO:0000256" key="5">
    <source>
        <dbReference type="ARBA" id="ARBA00022490"/>
    </source>
</evidence>
<dbReference type="HAMAP" id="MF_00164">
    <property type="entry name" value="GlmS"/>
    <property type="match status" value="1"/>
</dbReference>
<dbReference type="InterPro" id="IPR035466">
    <property type="entry name" value="GlmS/AgaS_SIS"/>
</dbReference>
<feature type="initiator methionine" description="Removed" evidence="10">
    <location>
        <position position="1"/>
    </location>
</feature>
<comment type="function">
    <text evidence="10">Catalyzes the first step in hexosamine metabolism, converting fructose-6P into glucosamine-6P using glutamine as a nitrogen source.</text>
</comment>
<evidence type="ECO:0000313" key="14">
    <source>
        <dbReference type="Proteomes" id="UP000616839"/>
    </source>
</evidence>
<evidence type="ECO:0000256" key="3">
    <source>
        <dbReference type="ARBA" id="ARBA00012916"/>
    </source>
</evidence>
<dbReference type="CDD" id="cd05008">
    <property type="entry name" value="SIS_GlmS_GlmD_1"/>
    <property type="match status" value="1"/>
</dbReference>
<evidence type="ECO:0000256" key="9">
    <source>
        <dbReference type="ARBA" id="ARBA00022962"/>
    </source>
</evidence>
<dbReference type="GO" id="GO:0006487">
    <property type="term" value="P:protein N-linked glycosylation"/>
    <property type="evidence" value="ECO:0007669"/>
    <property type="project" value="TreeGrafter"/>
</dbReference>
<dbReference type="GO" id="GO:0005975">
    <property type="term" value="P:carbohydrate metabolic process"/>
    <property type="evidence" value="ECO:0007669"/>
    <property type="project" value="UniProtKB-UniRule"/>
</dbReference>
<dbReference type="GO" id="GO:0006002">
    <property type="term" value="P:fructose 6-phosphate metabolic process"/>
    <property type="evidence" value="ECO:0007669"/>
    <property type="project" value="TreeGrafter"/>
</dbReference>
<dbReference type="InterPro" id="IPR001347">
    <property type="entry name" value="SIS_dom"/>
</dbReference>
<evidence type="ECO:0000256" key="1">
    <source>
        <dbReference type="ARBA" id="ARBA00001031"/>
    </source>
</evidence>
<evidence type="ECO:0000313" key="13">
    <source>
        <dbReference type="EMBL" id="MBD8868537.1"/>
    </source>
</evidence>
<dbReference type="NCBIfam" id="TIGR01135">
    <property type="entry name" value="glmS"/>
    <property type="match status" value="1"/>
</dbReference>
<feature type="active site" description="For Fru-6P isomerization activity" evidence="10">
    <location>
        <position position="609"/>
    </location>
</feature>
<evidence type="ECO:0000259" key="12">
    <source>
        <dbReference type="PROSITE" id="PS51464"/>
    </source>
</evidence>
<dbReference type="RefSeq" id="WP_192140256.1">
    <property type="nucleotide sequence ID" value="NZ_JACYXZ010000001.1"/>
</dbReference>
<keyword evidence="7 10" id="KW-0808">Transferase</keyword>
<dbReference type="GO" id="GO:0097367">
    <property type="term" value="F:carbohydrate derivative binding"/>
    <property type="evidence" value="ECO:0007669"/>
    <property type="project" value="InterPro"/>
</dbReference>
<comment type="catalytic activity">
    <reaction evidence="1 10">
        <text>D-fructose 6-phosphate + L-glutamine = D-glucosamine 6-phosphate + L-glutamate</text>
        <dbReference type="Rhea" id="RHEA:13237"/>
        <dbReference type="ChEBI" id="CHEBI:29985"/>
        <dbReference type="ChEBI" id="CHEBI:58359"/>
        <dbReference type="ChEBI" id="CHEBI:58725"/>
        <dbReference type="ChEBI" id="CHEBI:61527"/>
        <dbReference type="EC" id="2.6.1.16"/>
    </reaction>
</comment>
<dbReference type="InterPro" id="IPR046348">
    <property type="entry name" value="SIS_dom_sf"/>
</dbReference>
<dbReference type="GO" id="GO:0005829">
    <property type="term" value="C:cytosol"/>
    <property type="evidence" value="ECO:0007669"/>
    <property type="project" value="TreeGrafter"/>
</dbReference>
<dbReference type="EC" id="2.6.1.16" evidence="3 10"/>
<gene>
    <name evidence="10 13" type="primary">glmS</name>
    <name evidence="13" type="ORF">IE331_02770</name>
</gene>
<dbReference type="PROSITE" id="PS51464">
    <property type="entry name" value="SIS"/>
    <property type="match status" value="2"/>
</dbReference>
<dbReference type="Pfam" id="PF13522">
    <property type="entry name" value="GATase_6"/>
    <property type="match status" value="1"/>
</dbReference>
<feature type="domain" description="SIS" evidence="12">
    <location>
        <begin position="288"/>
        <end position="427"/>
    </location>
</feature>
<dbReference type="InterPro" id="IPR029055">
    <property type="entry name" value="Ntn_hydrolases_N"/>
</dbReference>
<dbReference type="FunFam" id="3.60.20.10:FF:000006">
    <property type="entry name" value="Glutamine--fructose-6-phosphate aminotransferase [isomerizing]"/>
    <property type="match status" value="1"/>
</dbReference>
<reference evidence="13" key="1">
    <citation type="submission" date="2020-09" db="EMBL/GenBank/DDBJ databases">
        <title>Nocardioides sp. strain MJB4 16S ribosomal RNA gene Genome sequencing and assembly.</title>
        <authorList>
            <person name="Kim I."/>
        </authorList>
    </citation>
    <scope>NUCLEOTIDE SEQUENCE</scope>
    <source>
        <strain evidence="13">MJB4</strain>
    </source>
</reference>
<dbReference type="InterPro" id="IPR005855">
    <property type="entry name" value="GFAT"/>
</dbReference>
<accession>A0A927K2E5</accession>
<feature type="domain" description="Glutamine amidotransferase type-2" evidence="11">
    <location>
        <begin position="2"/>
        <end position="220"/>
    </location>
</feature>
<dbReference type="Proteomes" id="UP000616839">
    <property type="component" value="Unassembled WGS sequence"/>
</dbReference>
<sequence length="614" mass="66770">MCGIVGYVGEKQAQTVVMEGLRRLEYRGYDSAGIALVAGDAIASDKRAGKLANLDKALAETPLPPSTTGIGHTRWATHGAPNDRNAHPHHGRRSRLALVHNGIIENFAEIRAELEADGHDLLSETDTEVAAHLIERELVAGADLTTAMQSACRRLEGAFTLVAVDCEDSSRVVAARRSSPLVVGLGEGENFVGSDVSAFIGHTREAMELGQDQVVTITREGVEVTGFDGSPSEGRRYHVDWDLSAAEKDGHDWFMRKEIHEQPRAVADSLLSRRTPEGLLQLDEVRLSDEDLRDIDKIIIIAAGTSFYAGMVAKYAIEHWTRIPVEVELSSEFRYRDPILTHDTLVVAISQSGETADTLQAIRHARTQRSKVLAICNTNGSTIPRESDAVIYTRAGPEIGVASTKGFLTQLVACYLLALYLAQVKGTRYGDEINQVVDQLEAMPGHIESVLADADQVYALAREYVGARSVLFLGRHAGYPVALEGALKLKELAYLHAEGFAAGELKHGPIALIEDQLPVLCVVPPRGRDQLHEKMVSGIQEVRARGARTICLAEEGDTAIEPYADVLIRLPKVPTLLQPLVAVVPLQLFACELATQLGHDVDQPRNLAKSVTVE</sequence>
<comment type="subunit">
    <text evidence="10">Homodimer.</text>
</comment>
<dbReference type="PROSITE" id="PS51278">
    <property type="entry name" value="GATASE_TYPE_2"/>
    <property type="match status" value="1"/>
</dbReference>
<dbReference type="PANTHER" id="PTHR10937:SF0">
    <property type="entry name" value="GLUTAMINE--FRUCTOSE-6-PHOSPHATE TRANSAMINASE (ISOMERIZING)"/>
    <property type="match status" value="1"/>
</dbReference>
<comment type="caution">
    <text evidence="13">The sequence shown here is derived from an EMBL/GenBank/DDBJ whole genome shotgun (WGS) entry which is preliminary data.</text>
</comment>
<dbReference type="CDD" id="cd05009">
    <property type="entry name" value="SIS_GlmS_GlmD_2"/>
    <property type="match status" value="1"/>
</dbReference>
<feature type="domain" description="SIS" evidence="12">
    <location>
        <begin position="460"/>
        <end position="604"/>
    </location>
</feature>
<keyword evidence="6 10" id="KW-0032">Aminotransferase</keyword>
<keyword evidence="14" id="KW-1185">Reference proteome</keyword>
<dbReference type="PANTHER" id="PTHR10937">
    <property type="entry name" value="GLUCOSAMINE--FRUCTOSE-6-PHOSPHATE AMINOTRANSFERASE, ISOMERIZING"/>
    <property type="match status" value="1"/>
</dbReference>
<dbReference type="AlphaFoldDB" id="A0A927K2E5"/>
<keyword evidence="5 10" id="KW-0963">Cytoplasm</keyword>
<dbReference type="InterPro" id="IPR017932">
    <property type="entry name" value="GATase_2_dom"/>
</dbReference>
<comment type="subcellular location">
    <subcellularLocation>
        <location evidence="2 10">Cytoplasm</location>
    </subcellularLocation>
</comment>
<dbReference type="CDD" id="cd00714">
    <property type="entry name" value="GFAT"/>
    <property type="match status" value="1"/>
</dbReference>
<evidence type="ECO:0000256" key="4">
    <source>
        <dbReference type="ARBA" id="ARBA00016090"/>
    </source>
</evidence>
<dbReference type="SUPFAM" id="SSF56235">
    <property type="entry name" value="N-terminal nucleophile aminohydrolases (Ntn hydrolases)"/>
    <property type="match status" value="1"/>
</dbReference>
<keyword evidence="9" id="KW-0315">Glutamine amidotransferase</keyword>
<dbReference type="InterPro" id="IPR035490">
    <property type="entry name" value="GlmS/FrlB_SIS"/>
</dbReference>
<dbReference type="FunFam" id="3.40.50.10490:FF:000001">
    <property type="entry name" value="Glutamine--fructose-6-phosphate aminotransferase [isomerizing]"/>
    <property type="match status" value="1"/>
</dbReference>
<evidence type="ECO:0000256" key="7">
    <source>
        <dbReference type="ARBA" id="ARBA00022679"/>
    </source>
</evidence>
<dbReference type="InterPro" id="IPR047084">
    <property type="entry name" value="GFAT_N"/>
</dbReference>
<dbReference type="EMBL" id="JACYXZ010000001">
    <property type="protein sequence ID" value="MBD8868537.1"/>
    <property type="molecule type" value="Genomic_DNA"/>
</dbReference>
<organism evidence="13 14">
    <name type="scientific">Nocardioides donggukensis</name>
    <dbReference type="NCBI Taxonomy" id="2774019"/>
    <lineage>
        <taxon>Bacteria</taxon>
        <taxon>Bacillati</taxon>
        <taxon>Actinomycetota</taxon>
        <taxon>Actinomycetes</taxon>
        <taxon>Propionibacteriales</taxon>
        <taxon>Nocardioidaceae</taxon>
        <taxon>Nocardioides</taxon>
    </lineage>
</organism>
<evidence type="ECO:0000256" key="8">
    <source>
        <dbReference type="ARBA" id="ARBA00022737"/>
    </source>
</evidence>
<feature type="active site" description="Nucleophile; for GATase activity" evidence="10">
    <location>
        <position position="2"/>
    </location>
</feature>
<keyword evidence="8" id="KW-0677">Repeat</keyword>
<dbReference type="Gene3D" id="3.60.20.10">
    <property type="entry name" value="Glutamine Phosphoribosylpyrophosphate, subunit 1, domain 1"/>
    <property type="match status" value="1"/>
</dbReference>
<dbReference type="NCBIfam" id="NF001484">
    <property type="entry name" value="PRK00331.1"/>
    <property type="match status" value="1"/>
</dbReference>
<evidence type="ECO:0000256" key="2">
    <source>
        <dbReference type="ARBA" id="ARBA00004496"/>
    </source>
</evidence>
<dbReference type="GO" id="GO:0006047">
    <property type="term" value="P:UDP-N-acetylglucosamine metabolic process"/>
    <property type="evidence" value="ECO:0007669"/>
    <property type="project" value="TreeGrafter"/>
</dbReference>
<protein>
    <recommendedName>
        <fullName evidence="4 10">Glutamine--fructose-6-phosphate aminotransferase [isomerizing]</fullName>
        <ecNumber evidence="3 10">2.6.1.16</ecNumber>
    </recommendedName>
    <alternativeName>
        <fullName evidence="10">D-fructose-6-phosphate amidotransferase</fullName>
    </alternativeName>
    <alternativeName>
        <fullName evidence="10">GFAT</fullName>
    </alternativeName>
    <alternativeName>
        <fullName evidence="10">Glucosamine-6-phosphate synthase</fullName>
    </alternativeName>
    <alternativeName>
        <fullName evidence="10">Hexosephosphate aminotransferase</fullName>
    </alternativeName>
    <alternativeName>
        <fullName evidence="10">L-glutamine--D-fructose-6-phosphate amidotransferase</fullName>
    </alternativeName>
</protein>
<dbReference type="Pfam" id="PF01380">
    <property type="entry name" value="SIS"/>
    <property type="match status" value="2"/>
</dbReference>
<name>A0A927K2E5_9ACTN</name>
<dbReference type="GO" id="GO:0004360">
    <property type="term" value="F:glutamine-fructose-6-phosphate transaminase (isomerizing) activity"/>
    <property type="evidence" value="ECO:0007669"/>
    <property type="project" value="UniProtKB-UniRule"/>
</dbReference>
<evidence type="ECO:0000256" key="6">
    <source>
        <dbReference type="ARBA" id="ARBA00022576"/>
    </source>
</evidence>